<accession>A0A420XPU0</accession>
<protein>
    <recommendedName>
        <fullName evidence="2">YdbS-like PH domain-containing protein</fullName>
    </recommendedName>
</protein>
<evidence type="ECO:0000313" key="3">
    <source>
        <dbReference type="EMBL" id="RKS75264.1"/>
    </source>
</evidence>
<reference evidence="3 4" key="1">
    <citation type="submission" date="2018-10" db="EMBL/GenBank/DDBJ databases">
        <title>Genomic Encyclopedia of Archaeal and Bacterial Type Strains, Phase II (KMG-II): from individual species to whole genera.</title>
        <authorList>
            <person name="Goeker M."/>
        </authorList>
    </citation>
    <scope>NUCLEOTIDE SEQUENCE [LARGE SCALE GENOMIC DNA]</scope>
    <source>
        <strain evidence="3 4">RP-AC37</strain>
    </source>
</reference>
<evidence type="ECO:0000259" key="2">
    <source>
        <dbReference type="Pfam" id="PF03703"/>
    </source>
</evidence>
<dbReference type="PANTHER" id="PTHR34473:SF3">
    <property type="entry name" value="TRANSMEMBRANE PROTEIN-RELATED"/>
    <property type="match status" value="1"/>
</dbReference>
<feature type="transmembrane region" description="Helical" evidence="1">
    <location>
        <begin position="25"/>
        <end position="44"/>
    </location>
</feature>
<dbReference type="AlphaFoldDB" id="A0A420XPU0"/>
<feature type="transmembrane region" description="Helical" evidence="1">
    <location>
        <begin position="50"/>
        <end position="69"/>
    </location>
</feature>
<organism evidence="3 4">
    <name type="scientific">Motilibacter peucedani</name>
    <dbReference type="NCBI Taxonomy" id="598650"/>
    <lineage>
        <taxon>Bacteria</taxon>
        <taxon>Bacillati</taxon>
        <taxon>Actinomycetota</taxon>
        <taxon>Actinomycetes</taxon>
        <taxon>Motilibacterales</taxon>
        <taxon>Motilibacteraceae</taxon>
        <taxon>Motilibacter</taxon>
    </lineage>
</organism>
<dbReference type="PANTHER" id="PTHR34473">
    <property type="entry name" value="UPF0699 TRANSMEMBRANE PROTEIN YDBS"/>
    <property type="match status" value="1"/>
</dbReference>
<keyword evidence="1" id="KW-0812">Transmembrane</keyword>
<keyword evidence="1" id="KW-1133">Transmembrane helix</keyword>
<keyword evidence="4" id="KW-1185">Reference proteome</keyword>
<dbReference type="OrthoDB" id="7364633at2"/>
<evidence type="ECO:0000313" key="4">
    <source>
        <dbReference type="Proteomes" id="UP000281955"/>
    </source>
</evidence>
<dbReference type="InterPro" id="IPR005182">
    <property type="entry name" value="YdbS-like_PH"/>
</dbReference>
<proteinExistence type="predicted"/>
<comment type="caution">
    <text evidence="3">The sequence shown here is derived from an EMBL/GenBank/DDBJ whole genome shotgun (WGS) entry which is preliminary data.</text>
</comment>
<evidence type="ECO:0000256" key="1">
    <source>
        <dbReference type="SAM" id="Phobius"/>
    </source>
</evidence>
<dbReference type="Proteomes" id="UP000281955">
    <property type="component" value="Unassembled WGS sequence"/>
</dbReference>
<keyword evidence="1" id="KW-0472">Membrane</keyword>
<dbReference type="EMBL" id="RBWV01000011">
    <property type="protein sequence ID" value="RKS75264.1"/>
    <property type="molecule type" value="Genomic_DNA"/>
</dbReference>
<dbReference type="InParanoid" id="A0A420XPU0"/>
<feature type="domain" description="YdbS-like PH" evidence="2">
    <location>
        <begin position="75"/>
        <end position="151"/>
    </location>
</feature>
<gene>
    <name evidence="3" type="ORF">CLV35_1723</name>
</gene>
<dbReference type="Pfam" id="PF03703">
    <property type="entry name" value="bPH_2"/>
    <property type="match status" value="1"/>
</dbReference>
<name>A0A420XPU0_9ACTN</name>
<sequence length="162" mass="17165">MDDPFDPFDVEWRPVSPRLATVRRALGCGALLLVTVLVAVGLGLLAGTTWAGLAVLVGVLAAALVWVLVGRNVASWAYAERADDLLLRKGLLVRRLTVVPYGRMQFVDVTADPVHRLAGLATVQLHTAAATTDAVIRGLVPAEAARLRDRLAARGEARAAGL</sequence>
<dbReference type="RefSeq" id="WP_121193070.1">
    <property type="nucleotide sequence ID" value="NZ_RBWV01000011.1"/>
</dbReference>